<dbReference type="CDD" id="cd21678">
    <property type="entry name" value="SMP_TCB"/>
    <property type="match status" value="1"/>
</dbReference>
<feature type="compositionally biased region" description="Polar residues" evidence="11">
    <location>
        <begin position="1"/>
        <end position="14"/>
    </location>
</feature>
<dbReference type="InterPro" id="IPR056910">
    <property type="entry name" value="TCB1-3_C2"/>
</dbReference>
<dbReference type="CDD" id="cd04044">
    <property type="entry name" value="C2A_Tricalbin-like"/>
    <property type="match status" value="1"/>
</dbReference>
<dbReference type="InterPro" id="IPR000008">
    <property type="entry name" value="C2_dom"/>
</dbReference>
<keyword evidence="4 12" id="KW-0812">Transmembrane</keyword>
<keyword evidence="2" id="KW-0813">Transport</keyword>
<dbReference type="PANTHER" id="PTHR46980">
    <property type="entry name" value="TRICALBIN-1-RELATED"/>
    <property type="match status" value="1"/>
</dbReference>
<dbReference type="InterPro" id="IPR037762">
    <property type="entry name" value="C2C_Tricalbin"/>
</dbReference>
<feature type="domain" description="C2" evidence="13">
    <location>
        <begin position="568"/>
        <end position="689"/>
    </location>
</feature>
<dbReference type="InterPro" id="IPR037765">
    <property type="entry name" value="C2B_Tricalbin"/>
</dbReference>
<evidence type="ECO:0000313" key="15">
    <source>
        <dbReference type="EMBL" id="KAK7468676.1"/>
    </source>
</evidence>
<dbReference type="Pfam" id="PF24920">
    <property type="entry name" value="C2_TCB1"/>
    <property type="match status" value="1"/>
</dbReference>
<dbReference type="CDD" id="cd04052">
    <property type="entry name" value="C2B_Tricalbin-like"/>
    <property type="match status" value="1"/>
</dbReference>
<dbReference type="InterPro" id="IPR037756">
    <property type="entry name" value="C2D_Tricalbin"/>
</dbReference>
<gene>
    <name evidence="15" type="primary">TCB2</name>
    <name evidence="15" type="ORF">VKT23_003179</name>
</gene>
<keyword evidence="6" id="KW-0256">Endoplasmic reticulum</keyword>
<evidence type="ECO:0000313" key="16">
    <source>
        <dbReference type="Proteomes" id="UP001498398"/>
    </source>
</evidence>
<dbReference type="Pfam" id="PF25669">
    <property type="entry name" value="SMP_MUG190-like"/>
    <property type="match status" value="1"/>
</dbReference>
<organism evidence="15 16">
    <name type="scientific">Marasmiellus scandens</name>
    <dbReference type="NCBI Taxonomy" id="2682957"/>
    <lineage>
        <taxon>Eukaryota</taxon>
        <taxon>Fungi</taxon>
        <taxon>Dikarya</taxon>
        <taxon>Basidiomycota</taxon>
        <taxon>Agaricomycotina</taxon>
        <taxon>Agaricomycetes</taxon>
        <taxon>Agaricomycetidae</taxon>
        <taxon>Agaricales</taxon>
        <taxon>Marasmiineae</taxon>
        <taxon>Omphalotaceae</taxon>
        <taxon>Marasmiellus</taxon>
    </lineage>
</organism>
<feature type="region of interest" description="Disordered" evidence="11">
    <location>
        <begin position="872"/>
        <end position="948"/>
    </location>
</feature>
<protein>
    <submittedName>
        <fullName evidence="15">Tricalbin-2</fullName>
    </submittedName>
</protein>
<comment type="caution">
    <text evidence="15">The sequence shown here is derived from an EMBL/GenBank/DDBJ whole genome shotgun (WGS) entry which is preliminary data.</text>
</comment>
<evidence type="ECO:0000256" key="10">
    <source>
        <dbReference type="ARBA" id="ARBA00023136"/>
    </source>
</evidence>
<feature type="compositionally biased region" description="Basic and acidic residues" evidence="11">
    <location>
        <begin position="30"/>
        <end position="42"/>
    </location>
</feature>
<keyword evidence="9" id="KW-0446">Lipid-binding</keyword>
<keyword evidence="5" id="KW-0677">Repeat</keyword>
<accession>A0ABR1JWE9</accession>
<evidence type="ECO:0000256" key="11">
    <source>
        <dbReference type="SAM" id="MobiDB-lite"/>
    </source>
</evidence>
<proteinExistence type="predicted"/>
<feature type="transmembrane region" description="Helical" evidence="12">
    <location>
        <begin position="187"/>
        <end position="204"/>
    </location>
</feature>
<feature type="domain" description="C2" evidence="13">
    <location>
        <begin position="1080"/>
        <end position="1198"/>
    </location>
</feature>
<feature type="compositionally biased region" description="Basic and acidic residues" evidence="11">
    <location>
        <begin position="56"/>
        <end position="69"/>
    </location>
</feature>
<dbReference type="InterPro" id="IPR017147">
    <property type="entry name" value="Tricalbin"/>
</dbReference>
<feature type="domain" description="SMP-LTD" evidence="14">
    <location>
        <begin position="229"/>
        <end position="434"/>
    </location>
</feature>
<dbReference type="PIRSF" id="PIRSF037232">
    <property type="entry name" value="Tricalbin"/>
    <property type="match status" value="1"/>
</dbReference>
<evidence type="ECO:0000259" key="14">
    <source>
        <dbReference type="PROSITE" id="PS51847"/>
    </source>
</evidence>
<dbReference type="InterPro" id="IPR052455">
    <property type="entry name" value="Tricalbin_domain"/>
</dbReference>
<evidence type="ECO:0000256" key="7">
    <source>
        <dbReference type="ARBA" id="ARBA00022989"/>
    </source>
</evidence>
<dbReference type="PROSITE" id="PS50004">
    <property type="entry name" value="C2"/>
    <property type="match status" value="5"/>
</dbReference>
<keyword evidence="3" id="KW-0597">Phosphoprotein</keyword>
<dbReference type="SUPFAM" id="SSF49562">
    <property type="entry name" value="C2 domain (Calcium/lipid-binding domain, CaLB)"/>
    <property type="match status" value="5"/>
</dbReference>
<dbReference type="InterPro" id="IPR037761">
    <property type="entry name" value="C2A_Tricalbin"/>
</dbReference>
<feature type="region of interest" description="Disordered" evidence="11">
    <location>
        <begin position="1"/>
        <end position="118"/>
    </location>
</feature>
<dbReference type="PROSITE" id="PS51847">
    <property type="entry name" value="SMP"/>
    <property type="match status" value="1"/>
</dbReference>
<sequence length="1473" mass="162650">MAVDQDATNGQLHDSANGRVDGPLTPGDTSDDRAAAELKARQQLDQLKSAAKKKAEHPAEREVQIDRGRSHVVPTISIEDVDSDKTKPPPQQNGSSSPPLVVDEDDTPSPPGDIPSDIAPAIPPWYKIGWRQVSGIDEPPLPDGEEKDRSILDQFLYEQYYGDWYHNAAIIVFAVFASHFLTRFGFGWGWLFIVLATCSTYYTTSMERVRRRSRDDIQRELVKTRLASEHESADWINNFLDRFWLIYEPVLSATISSSVNQILRTSTPPFLDSLSLATFTLGNKAPRIDKVRTFPKTEEDIVMMDWGISFTPNDISDLTPRQAASKVNPKITLSIRVGKGLATAAMPVLVEDITFSGLMRIRMKLMTNFPHVQIVDICFLEKPVIDYVLKPIGGETFGFDIANIPGLSSFIREMTHATLEPMMYDPHVFTLNLEQLLSGTPLDTAIGVLQVTIISARGIKGQKIGGGTPDPYVAITINNRAELAHTKYKHNTYNPTWMETKFVLVNSLSESLVLNLYDYNDHRKNTLLGSASFELAKLEQDATWEGIVSPLLTDGKERGELRYDVSFYPVLKPEGQEEIPDTNVGIVRLVIHQAKELDARKSLSGDLNPLAKVYLGDDKTPIHETKCIKHTNSPVWESAHEFLCADKNASVITVKVIDDRDFMKDPTIGHMSIKLKDLLAFKAEGKDWFTLSNCQTGRIRMSAEWKPLNMAGSLQGADQYTPPIGVVRLLLDKAIDVKNVEAALGGKSDPYVRVQINNVTKGRTEVINNNLNPVWDQIVYIPVHSLRETLMLECMDYQHLTKDRSLGYVELKVSDLVSENDDPLHPFVSTGVKNVAEPIRLNKANETKGTLYYRAEFVPAFKLKGLKFNDTGSTLKDTAPMTDSEGGSVFSETSASSMEDDGPVHNGITITGPAEKKKGHTKDAKSTDTTKTAETGVSNATQDSKTEAVDEDPGLVMTKEELLSHQSGIIIFNVISGNLVKKARLEVLLDDGYWPCFSTQRSQSTKAQWAYVGEGFVKELDFGQVWLRLNEADDGEKDDVIAQWKGDAKAFLDLTLDGPQTFALTDQDDKSASTVRIEARYVPVPVQLEARESVNNQGTLHVQLLDGRDIPAVDRGGKSDPYAVFTLNDHKVYKSETIKKTLNPDWNESFDCSVPSRVHADFNVEIFDWNQIEQSKSLGSARIDLTDLEPFMAAERTLALSSPKHGEKGRVRIRMTFRPEIIVKTRSKTSTFSTAGRAMTQLGGLPVSAGKGVFHGVTGVFKSLGNKDDEDEIPAVPEVPTGQASHPISAKSDGVGVAPFPASASIEGLPTGNEPGTLRVTVQGAHDLSPADVKAYAVIRLGDKEFKTKHAGKTNSPEWNESFTFAASALTPKMYVWVHDHRTLGKDKLLADGEVDIWRHIAPDKVSAAEVSVELHNGSGLLRMQFEFDPTTSPLGRPSTSSSGERVARTMSMASPSRFSLRGRRPGASSEDD</sequence>
<evidence type="ECO:0000256" key="5">
    <source>
        <dbReference type="ARBA" id="ARBA00022737"/>
    </source>
</evidence>
<evidence type="ECO:0000259" key="13">
    <source>
        <dbReference type="PROSITE" id="PS50004"/>
    </source>
</evidence>
<feature type="compositionally biased region" description="Polar residues" evidence="11">
    <location>
        <begin position="1430"/>
        <end position="1444"/>
    </location>
</feature>
<reference evidence="15 16" key="1">
    <citation type="submission" date="2024-01" db="EMBL/GenBank/DDBJ databases">
        <title>A draft genome for the cacao thread blight pathogen Marasmiellus scandens.</title>
        <authorList>
            <person name="Baruah I.K."/>
            <person name="Leung J."/>
            <person name="Bukari Y."/>
            <person name="Amoako-Attah I."/>
            <person name="Meinhardt L.W."/>
            <person name="Bailey B.A."/>
            <person name="Cohen S.P."/>
        </authorList>
    </citation>
    <scope>NUCLEOTIDE SEQUENCE [LARGE SCALE GENOMIC DNA]</scope>
    <source>
        <strain evidence="15 16">GH-19</strain>
    </source>
</reference>
<dbReference type="SMART" id="SM00239">
    <property type="entry name" value="C2"/>
    <property type="match status" value="5"/>
</dbReference>
<dbReference type="Proteomes" id="UP001498398">
    <property type="component" value="Unassembled WGS sequence"/>
</dbReference>
<evidence type="ECO:0000256" key="6">
    <source>
        <dbReference type="ARBA" id="ARBA00022824"/>
    </source>
</evidence>
<feature type="domain" description="C2" evidence="13">
    <location>
        <begin position="425"/>
        <end position="548"/>
    </location>
</feature>
<keyword evidence="7 12" id="KW-1133">Transmembrane helix</keyword>
<dbReference type="InterPro" id="IPR035892">
    <property type="entry name" value="C2_domain_sf"/>
</dbReference>
<evidence type="ECO:0000256" key="2">
    <source>
        <dbReference type="ARBA" id="ARBA00022448"/>
    </source>
</evidence>
<evidence type="ECO:0000256" key="1">
    <source>
        <dbReference type="ARBA" id="ARBA00004586"/>
    </source>
</evidence>
<evidence type="ECO:0000256" key="9">
    <source>
        <dbReference type="ARBA" id="ARBA00023121"/>
    </source>
</evidence>
<dbReference type="Gene3D" id="2.60.40.150">
    <property type="entry name" value="C2 domain"/>
    <property type="match status" value="5"/>
</dbReference>
<feature type="region of interest" description="Disordered" evidence="11">
    <location>
        <begin position="1429"/>
        <end position="1473"/>
    </location>
</feature>
<keyword evidence="8" id="KW-0445">Lipid transport</keyword>
<evidence type="ECO:0000256" key="12">
    <source>
        <dbReference type="SAM" id="Phobius"/>
    </source>
</evidence>
<dbReference type="CDD" id="cd00030">
    <property type="entry name" value="C2"/>
    <property type="match status" value="1"/>
</dbReference>
<comment type="subcellular location">
    <subcellularLocation>
        <location evidence="1">Endoplasmic reticulum membrane</location>
    </subcellularLocation>
</comment>
<dbReference type="CDD" id="cd04045">
    <property type="entry name" value="C2C_Tricalbin-like"/>
    <property type="match status" value="1"/>
</dbReference>
<keyword evidence="16" id="KW-1185">Reference proteome</keyword>
<dbReference type="PANTHER" id="PTHR46980:SF2">
    <property type="entry name" value="TRICALBIN-1-RELATED"/>
    <property type="match status" value="1"/>
</dbReference>
<evidence type="ECO:0000256" key="3">
    <source>
        <dbReference type="ARBA" id="ARBA00022553"/>
    </source>
</evidence>
<name>A0ABR1JWE9_9AGAR</name>
<dbReference type="Pfam" id="PF00168">
    <property type="entry name" value="C2"/>
    <property type="match status" value="5"/>
</dbReference>
<dbReference type="CDD" id="cd04040">
    <property type="entry name" value="C2D_Tricalbin-like"/>
    <property type="match status" value="1"/>
</dbReference>
<feature type="domain" description="C2" evidence="13">
    <location>
        <begin position="1298"/>
        <end position="1411"/>
    </location>
</feature>
<evidence type="ECO:0000256" key="8">
    <source>
        <dbReference type="ARBA" id="ARBA00023055"/>
    </source>
</evidence>
<keyword evidence="10 12" id="KW-0472">Membrane</keyword>
<evidence type="ECO:0000256" key="4">
    <source>
        <dbReference type="ARBA" id="ARBA00022692"/>
    </source>
</evidence>
<dbReference type="EMBL" id="JBANRG010000003">
    <property type="protein sequence ID" value="KAK7468676.1"/>
    <property type="molecule type" value="Genomic_DNA"/>
</dbReference>
<feature type="domain" description="C2" evidence="13">
    <location>
        <begin position="710"/>
        <end position="827"/>
    </location>
</feature>
<dbReference type="InterPro" id="IPR031468">
    <property type="entry name" value="SMP_LBD"/>
</dbReference>